<proteinExistence type="predicted"/>
<feature type="domain" description="Major facilitator superfamily (MFS) profile" evidence="7">
    <location>
        <begin position="177"/>
        <end position="606"/>
    </location>
</feature>
<evidence type="ECO:0000256" key="4">
    <source>
        <dbReference type="ARBA" id="ARBA00023136"/>
    </source>
</evidence>
<sequence length="622" mass="68584">MGKTTEIIAKVPQSSFYDEGHPEAPPEAKAGASQARGIDDQYLTKRSNSNVIPRPSFTPGYFNTILQTDDSTNVPVIPESLPTTPGFELESGGMFANSTTRLNSFPNQQQVPTKKLAKGKKITGSPSIYEDGGEDEGYEFHVIGDPESPIVDDAGSDNKDTHPTMMTLSNPPMNRWRLLASCFWCFNGGISDGCIGPLLPNIESYYNISYSIVSLIWLGNCIGFILVASTSHLVSKRLGLHFLVTSPAILQAIQYGIVSSGTKFPVVVFAYFIGGIALACGLANHNYYICRIDKASVYLGFFHGSYGIGATIGPLVATVMLEAGIMWYYFFLVLVGVSTFNSFFLWWAFRDVAEDFSPFENQEELVKEAKSASSIELEDQVLSTGADVNAGADNESTNDILHTKSIKDVEGESVKLPSDFTLAVKLIKTWLISLFVFFYQGAEVGFGSWYVTFLLDYRHGKASSRYVASGFWFGVTVSRFLVTPLGVKYLGNRRSIIVLSLLVIAFDILAWFITDTVAAGFMASLVGFFLGPTYPLMIGLVTRILPRKVQVISMTIMSAFGSSGGALFPFLIGIMSQYFQTWILNPIFIALISFMLFMWILLPNVERIDKSGNPKNVWQRIW</sequence>
<dbReference type="Pfam" id="PF07690">
    <property type="entry name" value="MFS_1"/>
    <property type="match status" value="1"/>
</dbReference>
<evidence type="ECO:0000256" key="5">
    <source>
        <dbReference type="SAM" id="MobiDB-lite"/>
    </source>
</evidence>
<feature type="transmembrane region" description="Helical" evidence="6">
    <location>
        <begin position="264"/>
        <end position="283"/>
    </location>
</feature>
<keyword evidence="4 6" id="KW-0472">Membrane</keyword>
<feature type="transmembrane region" description="Helical" evidence="6">
    <location>
        <begin position="430"/>
        <end position="451"/>
    </location>
</feature>
<feature type="transmembrane region" description="Helical" evidence="6">
    <location>
        <begin position="554"/>
        <end position="576"/>
    </location>
</feature>
<dbReference type="GO" id="GO:0022857">
    <property type="term" value="F:transmembrane transporter activity"/>
    <property type="evidence" value="ECO:0007669"/>
    <property type="project" value="InterPro"/>
</dbReference>
<comment type="subcellular location">
    <subcellularLocation>
        <location evidence="1">Membrane</location>
        <topology evidence="1">Multi-pass membrane protein</topology>
    </subcellularLocation>
</comment>
<dbReference type="GO" id="GO:0016020">
    <property type="term" value="C:membrane"/>
    <property type="evidence" value="ECO:0007669"/>
    <property type="project" value="UniProtKB-SubCell"/>
</dbReference>
<dbReference type="InterPro" id="IPR020846">
    <property type="entry name" value="MFS_dom"/>
</dbReference>
<evidence type="ECO:0000259" key="7">
    <source>
        <dbReference type="PROSITE" id="PS50850"/>
    </source>
</evidence>
<organism evidence="8 9">
    <name type="scientific">Saccharomycopsis crataegensis</name>
    <dbReference type="NCBI Taxonomy" id="43959"/>
    <lineage>
        <taxon>Eukaryota</taxon>
        <taxon>Fungi</taxon>
        <taxon>Dikarya</taxon>
        <taxon>Ascomycota</taxon>
        <taxon>Saccharomycotina</taxon>
        <taxon>Saccharomycetes</taxon>
        <taxon>Saccharomycopsidaceae</taxon>
        <taxon>Saccharomycopsis</taxon>
    </lineage>
</organism>
<feature type="transmembrane region" description="Helical" evidence="6">
    <location>
        <begin position="494"/>
        <end position="513"/>
    </location>
</feature>
<evidence type="ECO:0000313" key="9">
    <source>
        <dbReference type="Proteomes" id="UP001360560"/>
    </source>
</evidence>
<dbReference type="FunFam" id="1.20.1250.20:FF:000286">
    <property type="entry name" value="MFS efflux transporter"/>
    <property type="match status" value="1"/>
</dbReference>
<dbReference type="PROSITE" id="PS50850">
    <property type="entry name" value="MFS"/>
    <property type="match status" value="1"/>
</dbReference>
<feature type="transmembrane region" description="Helical" evidence="6">
    <location>
        <begin position="582"/>
        <end position="602"/>
    </location>
</feature>
<evidence type="ECO:0000256" key="2">
    <source>
        <dbReference type="ARBA" id="ARBA00022692"/>
    </source>
</evidence>
<feature type="transmembrane region" description="Helical" evidence="6">
    <location>
        <begin position="205"/>
        <end position="228"/>
    </location>
</feature>
<feature type="region of interest" description="Disordered" evidence="5">
    <location>
        <begin position="1"/>
        <end position="36"/>
    </location>
</feature>
<dbReference type="InterPro" id="IPR051788">
    <property type="entry name" value="MFS_Transporter"/>
</dbReference>
<dbReference type="GeneID" id="90071768"/>
<dbReference type="InterPro" id="IPR036259">
    <property type="entry name" value="MFS_trans_sf"/>
</dbReference>
<dbReference type="PANTHER" id="PTHR23514">
    <property type="entry name" value="BYPASS OF STOP CODON PROTEIN 6"/>
    <property type="match status" value="1"/>
</dbReference>
<evidence type="ECO:0000256" key="1">
    <source>
        <dbReference type="ARBA" id="ARBA00004141"/>
    </source>
</evidence>
<keyword evidence="3 6" id="KW-1133">Transmembrane helix</keyword>
<dbReference type="RefSeq" id="XP_064850789.1">
    <property type="nucleotide sequence ID" value="XM_064994717.1"/>
</dbReference>
<comment type="caution">
    <text evidence="8">The sequence shown here is derived from an EMBL/GenBank/DDBJ whole genome shotgun (WGS) entry which is preliminary data.</text>
</comment>
<keyword evidence="9" id="KW-1185">Reference proteome</keyword>
<accession>A0AAV5QGD6</accession>
<feature type="transmembrane region" description="Helical" evidence="6">
    <location>
        <begin position="463"/>
        <end position="482"/>
    </location>
</feature>
<protein>
    <submittedName>
        <fullName evidence="8">Bsc6 protein</fullName>
    </submittedName>
</protein>
<dbReference type="EMBL" id="BTFZ01000002">
    <property type="protein sequence ID" value="GMM33789.1"/>
    <property type="molecule type" value="Genomic_DNA"/>
</dbReference>
<feature type="transmembrane region" description="Helical" evidence="6">
    <location>
        <begin position="327"/>
        <end position="349"/>
    </location>
</feature>
<dbReference type="Gene3D" id="1.20.1250.20">
    <property type="entry name" value="MFS general substrate transporter like domains"/>
    <property type="match status" value="1"/>
</dbReference>
<evidence type="ECO:0000256" key="3">
    <source>
        <dbReference type="ARBA" id="ARBA00022989"/>
    </source>
</evidence>
<gene>
    <name evidence="8" type="ORF">DASC09_011140</name>
</gene>
<dbReference type="PANTHER" id="PTHR23514:SF6">
    <property type="entry name" value="MAJOR FACILITATOR SUPERFAMILY (MFS) PROFILE DOMAIN-CONTAINING PROTEIN"/>
    <property type="match status" value="1"/>
</dbReference>
<dbReference type="InterPro" id="IPR011701">
    <property type="entry name" value="MFS"/>
</dbReference>
<dbReference type="SUPFAM" id="SSF103473">
    <property type="entry name" value="MFS general substrate transporter"/>
    <property type="match status" value="1"/>
</dbReference>
<name>A0AAV5QGD6_9ASCO</name>
<feature type="transmembrane region" description="Helical" evidence="6">
    <location>
        <begin position="295"/>
        <end position="321"/>
    </location>
</feature>
<dbReference type="AlphaFoldDB" id="A0AAV5QGD6"/>
<evidence type="ECO:0000256" key="6">
    <source>
        <dbReference type="SAM" id="Phobius"/>
    </source>
</evidence>
<reference evidence="8 9" key="1">
    <citation type="journal article" date="2023" name="Elife">
        <title>Identification of key yeast species and microbe-microbe interactions impacting larval growth of Drosophila in the wild.</title>
        <authorList>
            <person name="Mure A."/>
            <person name="Sugiura Y."/>
            <person name="Maeda R."/>
            <person name="Honda K."/>
            <person name="Sakurai N."/>
            <person name="Takahashi Y."/>
            <person name="Watada M."/>
            <person name="Katoh T."/>
            <person name="Gotoh A."/>
            <person name="Gotoh Y."/>
            <person name="Taniguchi I."/>
            <person name="Nakamura K."/>
            <person name="Hayashi T."/>
            <person name="Katayama T."/>
            <person name="Uemura T."/>
            <person name="Hattori Y."/>
        </authorList>
    </citation>
    <scope>NUCLEOTIDE SEQUENCE [LARGE SCALE GENOMIC DNA]</scope>
    <source>
        <strain evidence="8 9">SC-9</strain>
    </source>
</reference>
<feature type="transmembrane region" description="Helical" evidence="6">
    <location>
        <begin position="519"/>
        <end position="542"/>
    </location>
</feature>
<dbReference type="Proteomes" id="UP001360560">
    <property type="component" value="Unassembled WGS sequence"/>
</dbReference>
<feature type="region of interest" description="Disordered" evidence="5">
    <location>
        <begin position="104"/>
        <end position="128"/>
    </location>
</feature>
<keyword evidence="2 6" id="KW-0812">Transmembrane</keyword>
<evidence type="ECO:0000313" key="8">
    <source>
        <dbReference type="EMBL" id="GMM33789.1"/>
    </source>
</evidence>